<name>A0A7W5B726_9BURK</name>
<sequence length="353" mass="38167">MSMRRAAVPPLSAAALLALALAALAPAAAAPAKKSFQFAVAAQVLKGESDEAELQRTLEDAEQKRAAFLLVTGIKSASEACSDKLYAQRRALLDKSPRPLVLSLAGSDWTACRNSAGRSNAIERLNRIRELFFDQDESLGEKKLALNRLSNSSQFRSYAENAYWEYGNVLFATINLPAKNNHFLTEAGRNSEYEDRTVANRNWLQRLFALAKRKKLDGIVLVSDGDIGAHQEESFSLLSGFSSKQDGFAQTRKQVRALAEKFKGKVLLIDSAQKTAKAPAAQNGTASASANAAASAPDAEAVLQWRGNLAHLSLSPGWTTIRVAPGSPTLFTRPKAEPVSTLGSDPNRTRTRP</sequence>
<feature type="region of interest" description="Disordered" evidence="1">
    <location>
        <begin position="326"/>
        <end position="353"/>
    </location>
</feature>
<evidence type="ECO:0000313" key="4">
    <source>
        <dbReference type="Proteomes" id="UP000541535"/>
    </source>
</evidence>
<dbReference type="Proteomes" id="UP000541535">
    <property type="component" value="Unassembled WGS sequence"/>
</dbReference>
<evidence type="ECO:0008006" key="5">
    <source>
        <dbReference type="Google" id="ProtNLM"/>
    </source>
</evidence>
<dbReference type="PROSITE" id="PS51318">
    <property type="entry name" value="TAT"/>
    <property type="match status" value="1"/>
</dbReference>
<dbReference type="InterPro" id="IPR006311">
    <property type="entry name" value="TAT_signal"/>
</dbReference>
<feature type="chain" id="PRO_5031373336" description="Transmembrane protein" evidence="2">
    <location>
        <begin position="30"/>
        <end position="353"/>
    </location>
</feature>
<comment type="caution">
    <text evidence="3">The sequence shown here is derived from an EMBL/GenBank/DDBJ whole genome shotgun (WGS) entry which is preliminary data.</text>
</comment>
<keyword evidence="2" id="KW-0732">Signal</keyword>
<protein>
    <recommendedName>
        <fullName evidence="5">Transmembrane protein</fullName>
    </recommendedName>
</protein>
<organism evidence="3 4">
    <name type="scientific">Pseudoduganella violacea</name>
    <dbReference type="NCBI Taxonomy" id="1715466"/>
    <lineage>
        <taxon>Bacteria</taxon>
        <taxon>Pseudomonadati</taxon>
        <taxon>Pseudomonadota</taxon>
        <taxon>Betaproteobacteria</taxon>
        <taxon>Burkholderiales</taxon>
        <taxon>Oxalobacteraceae</taxon>
        <taxon>Telluria group</taxon>
        <taxon>Pseudoduganella</taxon>
    </lineage>
</organism>
<reference evidence="3 4" key="1">
    <citation type="submission" date="2020-08" db="EMBL/GenBank/DDBJ databases">
        <title>Genomic Encyclopedia of Type Strains, Phase III (KMG-III): the genomes of soil and plant-associated and newly described type strains.</title>
        <authorList>
            <person name="Whitman W."/>
        </authorList>
    </citation>
    <scope>NUCLEOTIDE SEQUENCE [LARGE SCALE GENOMIC DNA]</scope>
    <source>
        <strain evidence="3 4">CECT 8897</strain>
    </source>
</reference>
<accession>A0A7W5B726</accession>
<dbReference type="AlphaFoldDB" id="A0A7W5B726"/>
<keyword evidence="4" id="KW-1185">Reference proteome</keyword>
<proteinExistence type="predicted"/>
<feature type="signal peptide" evidence="2">
    <location>
        <begin position="1"/>
        <end position="29"/>
    </location>
</feature>
<evidence type="ECO:0000313" key="3">
    <source>
        <dbReference type="EMBL" id="MBB3117611.1"/>
    </source>
</evidence>
<evidence type="ECO:0000256" key="2">
    <source>
        <dbReference type="SAM" id="SignalP"/>
    </source>
</evidence>
<gene>
    <name evidence="3" type="ORF">FHS03_000637</name>
</gene>
<dbReference type="RefSeq" id="WP_183439594.1">
    <property type="nucleotide sequence ID" value="NZ_JACHXD010000002.1"/>
</dbReference>
<dbReference type="EMBL" id="JACHXD010000002">
    <property type="protein sequence ID" value="MBB3117611.1"/>
    <property type="molecule type" value="Genomic_DNA"/>
</dbReference>
<evidence type="ECO:0000256" key="1">
    <source>
        <dbReference type="SAM" id="MobiDB-lite"/>
    </source>
</evidence>